<proteinExistence type="predicted"/>
<accession>A0A5C2RPM3</accession>
<evidence type="ECO:0000313" key="1">
    <source>
        <dbReference type="EMBL" id="RPD52292.1"/>
    </source>
</evidence>
<evidence type="ECO:0000313" key="2">
    <source>
        <dbReference type="EMBL" id="RPD52869.1"/>
    </source>
</evidence>
<dbReference type="Proteomes" id="UP000313359">
    <property type="component" value="Unassembled WGS sequence"/>
</dbReference>
<gene>
    <name evidence="2" type="ORF">L227DRAFT_428023</name>
    <name evidence="1" type="ORF">L227DRAFT_62537</name>
</gene>
<reference evidence="2" key="1">
    <citation type="journal article" date="2018" name="Genome Biol. Evol.">
        <title>Genomics and development of Lentinus tigrinus, a white-rot wood-decaying mushroom with dimorphic fruiting bodies.</title>
        <authorList>
            <person name="Wu B."/>
            <person name="Xu Z."/>
            <person name="Knudson A."/>
            <person name="Carlson A."/>
            <person name="Chen N."/>
            <person name="Kovaka S."/>
            <person name="LaButti K."/>
            <person name="Lipzen A."/>
            <person name="Pennachio C."/>
            <person name="Riley R."/>
            <person name="Schakwitz W."/>
            <person name="Umezawa K."/>
            <person name="Ohm R.A."/>
            <person name="Grigoriev I.V."/>
            <person name="Nagy L.G."/>
            <person name="Gibbons J."/>
            <person name="Hibbett D."/>
        </authorList>
    </citation>
    <scope>NUCLEOTIDE SEQUENCE [LARGE SCALE GENOMIC DNA]</scope>
    <source>
        <strain evidence="2">ALCF2SS1-6</strain>
    </source>
</reference>
<dbReference type="EMBL" id="ML122377">
    <property type="protein sequence ID" value="RPD52292.1"/>
    <property type="molecule type" value="Genomic_DNA"/>
</dbReference>
<evidence type="ECO:0000313" key="3">
    <source>
        <dbReference type="Proteomes" id="UP000313359"/>
    </source>
</evidence>
<name>A0A5C2RPM3_9APHY</name>
<keyword evidence="3" id="KW-1185">Reference proteome</keyword>
<dbReference type="EMBL" id="ML122337">
    <property type="protein sequence ID" value="RPD52869.1"/>
    <property type="molecule type" value="Genomic_DNA"/>
</dbReference>
<dbReference type="AlphaFoldDB" id="A0A5C2RPM3"/>
<organism evidence="2 3">
    <name type="scientific">Lentinus tigrinus ALCF2SS1-6</name>
    <dbReference type="NCBI Taxonomy" id="1328759"/>
    <lineage>
        <taxon>Eukaryota</taxon>
        <taxon>Fungi</taxon>
        <taxon>Dikarya</taxon>
        <taxon>Basidiomycota</taxon>
        <taxon>Agaricomycotina</taxon>
        <taxon>Agaricomycetes</taxon>
        <taxon>Polyporales</taxon>
        <taxon>Polyporaceae</taxon>
        <taxon>Lentinus</taxon>
    </lineage>
</organism>
<protein>
    <submittedName>
        <fullName evidence="2">Uncharacterized protein</fullName>
    </submittedName>
</protein>
<sequence length="211" mass="23675">MKESCALYVIDEKTYLEDVDGRTFPMFDGSGSCHRGLLRCHIARLGVSDLGAGNTAAARKRRRQPAAARTRRLLDRLALVKYPNAASDWTFTVFLRCRIAVSSFASLIFRIPTRQIGSLRCRSPRWPLVGRGSSSRRDLLNALGDACSLHTSPAPSLFCYDDAHLDDTEDPNGVQRCGDKRDLPRRARRIKVAFSGRVTVFKFYHPPLSVY</sequence>